<dbReference type="PANTHER" id="PTHR43283">
    <property type="entry name" value="BETA-LACTAMASE-RELATED"/>
    <property type="match status" value="1"/>
</dbReference>
<evidence type="ECO:0000256" key="2">
    <source>
        <dbReference type="ARBA" id="ARBA00022801"/>
    </source>
</evidence>
<dbReference type="EMBL" id="ML986611">
    <property type="protein sequence ID" value="KAF2265085.1"/>
    <property type="molecule type" value="Genomic_DNA"/>
</dbReference>
<dbReference type="Gene3D" id="3.40.710.10">
    <property type="entry name" value="DD-peptidase/beta-lactamase superfamily"/>
    <property type="match status" value="1"/>
</dbReference>
<protein>
    <submittedName>
        <fullName evidence="4">Beta-lactamase/transpeptidase-like protein</fullName>
    </submittedName>
</protein>
<dbReference type="AlphaFoldDB" id="A0A9P4KAW1"/>
<evidence type="ECO:0000259" key="3">
    <source>
        <dbReference type="Pfam" id="PF00144"/>
    </source>
</evidence>
<feature type="non-terminal residue" evidence="4">
    <location>
        <position position="1"/>
    </location>
</feature>
<dbReference type="Pfam" id="PF00144">
    <property type="entry name" value="Beta-lactamase"/>
    <property type="match status" value="1"/>
</dbReference>
<proteinExistence type="inferred from homology"/>
<feature type="non-terminal residue" evidence="4">
    <location>
        <position position="345"/>
    </location>
</feature>
<accession>A0A9P4KAW1</accession>
<reference evidence="5" key="1">
    <citation type="journal article" date="2020" name="Stud. Mycol.">
        <title>101 Dothideomycetes genomes: A test case for predicting lifestyles and emergence of pathogens.</title>
        <authorList>
            <person name="Haridas S."/>
            <person name="Albert R."/>
            <person name="Binder M."/>
            <person name="Bloem J."/>
            <person name="LaButti K."/>
            <person name="Salamov A."/>
            <person name="Andreopoulos B."/>
            <person name="Baker S."/>
            <person name="Barry K."/>
            <person name="Bills G."/>
            <person name="Bluhm B."/>
            <person name="Cannon C."/>
            <person name="Castanera R."/>
            <person name="Culley D."/>
            <person name="Daum C."/>
            <person name="Ezra D."/>
            <person name="Gonzalez J."/>
            <person name="Henrissat B."/>
            <person name="Kuo A."/>
            <person name="Liang C."/>
            <person name="Lipzen A."/>
            <person name="Lutzoni F."/>
            <person name="Magnuson J."/>
            <person name="Mondo S."/>
            <person name="Nolan M."/>
            <person name="Ohm R."/>
            <person name="Pangilinan J."/>
            <person name="Park H.-J."/>
            <person name="Ramirez L."/>
            <person name="Alfaro M."/>
            <person name="Sun H."/>
            <person name="Tritt A."/>
            <person name="Yoshinaga Y."/>
            <person name="Zwiers L.-H."/>
            <person name="Turgeon B."/>
            <person name="Goodwin S."/>
            <person name="Spatafora J."/>
            <person name="Crous P."/>
            <person name="Grigoriev I."/>
        </authorList>
    </citation>
    <scope>NUCLEOTIDE SEQUENCE [LARGE SCALE GENOMIC DNA]</scope>
    <source>
        <strain evidence="5">CBS 304.66</strain>
    </source>
</reference>
<evidence type="ECO:0000256" key="1">
    <source>
        <dbReference type="ARBA" id="ARBA00009009"/>
    </source>
</evidence>
<evidence type="ECO:0000313" key="4">
    <source>
        <dbReference type="EMBL" id="KAF2265085.1"/>
    </source>
</evidence>
<dbReference type="SUPFAM" id="SSF56601">
    <property type="entry name" value="beta-lactamase/transpeptidase-like"/>
    <property type="match status" value="1"/>
</dbReference>
<dbReference type="Proteomes" id="UP000800093">
    <property type="component" value="Unassembled WGS sequence"/>
</dbReference>
<name>A0A9P4KAW1_9PLEO</name>
<dbReference type="InterPro" id="IPR050789">
    <property type="entry name" value="Diverse_Enzym_Activities"/>
</dbReference>
<keyword evidence="5" id="KW-1185">Reference proteome</keyword>
<dbReference type="OrthoDB" id="428260at2759"/>
<feature type="domain" description="Beta-lactamase-related" evidence="3">
    <location>
        <begin position="4"/>
        <end position="329"/>
    </location>
</feature>
<organism evidence="4 5">
    <name type="scientific">Lojkania enalia</name>
    <dbReference type="NCBI Taxonomy" id="147567"/>
    <lineage>
        <taxon>Eukaryota</taxon>
        <taxon>Fungi</taxon>
        <taxon>Dikarya</taxon>
        <taxon>Ascomycota</taxon>
        <taxon>Pezizomycotina</taxon>
        <taxon>Dothideomycetes</taxon>
        <taxon>Pleosporomycetidae</taxon>
        <taxon>Pleosporales</taxon>
        <taxon>Pleosporales incertae sedis</taxon>
        <taxon>Lojkania</taxon>
    </lineage>
</organism>
<dbReference type="PANTHER" id="PTHR43283:SF17">
    <property type="entry name" value="(LOVD), PUTATIVE (AFU_ORTHOLOGUE AFUA_5G00920)-RELATED"/>
    <property type="match status" value="1"/>
</dbReference>
<sequence>LKFDAVYYLASCTKPIATIAALQAVERGLIGLDDPLDQHLPELATQPIISAKGESDFELCPATKSITLRHLITHSSGAAYDMMDPKLILWRRLRGEVPDFPKTGLVAEHFPEPRVFEAGEGWMYGTGLDWAGLLVARLNDTKFGQYVEENIAKPLGITSFTWRPSEKPHVVDKVMRMSERGEDGKLVDGPNPIWPEPIGEGGGAGMYGNSEDFLRVLADLLKDEPVLLKKETVDLMFTPQFADGTAALKALYKVGSSPFGFAHIVGMSTEDVVANQGLGGVLVIEDVHRDDFEKPRGTLSWGGLPNLLWSVNREKGLALLYATQVIPWLEEESQKLGRQFETAVW</sequence>
<keyword evidence="2" id="KW-0378">Hydrolase</keyword>
<dbReference type="GO" id="GO:0016787">
    <property type="term" value="F:hydrolase activity"/>
    <property type="evidence" value="ECO:0007669"/>
    <property type="project" value="UniProtKB-KW"/>
</dbReference>
<dbReference type="InterPro" id="IPR001466">
    <property type="entry name" value="Beta-lactam-related"/>
</dbReference>
<evidence type="ECO:0000313" key="5">
    <source>
        <dbReference type="Proteomes" id="UP000800093"/>
    </source>
</evidence>
<gene>
    <name evidence="4" type="ORF">CC78DRAFT_443845</name>
</gene>
<dbReference type="InterPro" id="IPR012338">
    <property type="entry name" value="Beta-lactam/transpept-like"/>
</dbReference>
<comment type="similarity">
    <text evidence="1">Belongs to the class-A beta-lactamase family.</text>
</comment>
<comment type="caution">
    <text evidence="4">The sequence shown here is derived from an EMBL/GenBank/DDBJ whole genome shotgun (WGS) entry which is preliminary data.</text>
</comment>